<organism evidence="7 8">
    <name type="scientific">Debaryomyces hansenii (strain ATCC 36239 / CBS 767 / BCRC 21394 / JCM 1990 / NBRC 0083 / IGC 2968)</name>
    <name type="common">Yeast</name>
    <name type="synonym">Torulaspora hansenii</name>
    <dbReference type="NCBI Taxonomy" id="284592"/>
    <lineage>
        <taxon>Eukaryota</taxon>
        <taxon>Fungi</taxon>
        <taxon>Dikarya</taxon>
        <taxon>Ascomycota</taxon>
        <taxon>Saccharomycotina</taxon>
        <taxon>Pichiomycetes</taxon>
        <taxon>Debaryomycetaceae</taxon>
        <taxon>Debaryomyces</taxon>
    </lineage>
</organism>
<feature type="transmembrane region" description="Helical" evidence="6">
    <location>
        <begin position="87"/>
        <end position="103"/>
    </location>
</feature>
<dbReference type="GeneID" id="8998636"/>
<proteinExistence type="inferred from homology"/>
<dbReference type="Proteomes" id="UP000000599">
    <property type="component" value="Chromosome E"/>
</dbReference>
<feature type="transmembrane region" description="Helical" evidence="6">
    <location>
        <begin position="340"/>
        <end position="363"/>
    </location>
</feature>
<feature type="transmembrane region" description="Helical" evidence="6">
    <location>
        <begin position="128"/>
        <end position="146"/>
    </location>
</feature>
<dbReference type="RefSeq" id="XP_002770399.1">
    <property type="nucleotide sequence ID" value="XM_002770353.1"/>
</dbReference>
<dbReference type="HOGENOM" id="CLU_012970_2_2_1"/>
<evidence type="ECO:0000256" key="2">
    <source>
        <dbReference type="ARBA" id="ARBA00008335"/>
    </source>
</evidence>
<keyword evidence="4 6" id="KW-1133">Transmembrane helix</keyword>
<name>B5RTT3_DEBHA</name>
<dbReference type="AlphaFoldDB" id="B5RTT3"/>
<dbReference type="OrthoDB" id="4078873at2759"/>
<dbReference type="InterPro" id="IPR036259">
    <property type="entry name" value="MFS_trans_sf"/>
</dbReference>
<feature type="transmembrane region" description="Helical" evidence="6">
    <location>
        <begin position="413"/>
        <end position="433"/>
    </location>
</feature>
<evidence type="ECO:0000256" key="5">
    <source>
        <dbReference type="ARBA" id="ARBA00023136"/>
    </source>
</evidence>
<evidence type="ECO:0000256" key="1">
    <source>
        <dbReference type="ARBA" id="ARBA00004141"/>
    </source>
</evidence>
<feature type="transmembrane region" description="Helical" evidence="6">
    <location>
        <begin position="375"/>
        <end position="393"/>
    </location>
</feature>
<feature type="transmembrane region" description="Helical" evidence="6">
    <location>
        <begin position="181"/>
        <end position="203"/>
    </location>
</feature>
<dbReference type="VEuPathDB" id="FungiDB:DEHA2E02596g"/>
<keyword evidence="8" id="KW-1185">Reference proteome</keyword>
<evidence type="ECO:0000256" key="3">
    <source>
        <dbReference type="ARBA" id="ARBA00022692"/>
    </source>
</evidence>
<dbReference type="KEGG" id="dha:DEHA2E02596g"/>
<dbReference type="GO" id="GO:0022857">
    <property type="term" value="F:transmembrane transporter activity"/>
    <property type="evidence" value="ECO:0007669"/>
    <property type="project" value="InterPro"/>
</dbReference>
<dbReference type="eggNOG" id="KOG0254">
    <property type="taxonomic scope" value="Eukaryota"/>
</dbReference>
<feature type="transmembrane region" description="Helical" evidence="6">
    <location>
        <begin position="247"/>
        <end position="266"/>
    </location>
</feature>
<reference evidence="7 8" key="1">
    <citation type="journal article" date="2004" name="Nature">
        <title>Genome evolution in yeasts.</title>
        <authorList>
            <consortium name="Genolevures"/>
            <person name="Dujon B."/>
            <person name="Sherman D."/>
            <person name="Fischer G."/>
            <person name="Durrens P."/>
            <person name="Casaregola S."/>
            <person name="Lafontaine I."/>
            <person name="de Montigny J."/>
            <person name="Marck C."/>
            <person name="Neuveglise C."/>
            <person name="Talla E."/>
            <person name="Goffard N."/>
            <person name="Frangeul L."/>
            <person name="Aigle M."/>
            <person name="Anthouard V."/>
            <person name="Babour A."/>
            <person name="Barbe V."/>
            <person name="Barnay S."/>
            <person name="Blanchin S."/>
            <person name="Beckerich J.M."/>
            <person name="Beyne E."/>
            <person name="Bleykasten C."/>
            <person name="Boisrame A."/>
            <person name="Boyer J."/>
            <person name="Cattolico L."/>
            <person name="Confanioleri F."/>
            <person name="de Daruvar A."/>
            <person name="Despons L."/>
            <person name="Fabre E."/>
            <person name="Fairhead C."/>
            <person name="Ferry-Dumazet H."/>
            <person name="Groppi A."/>
            <person name="Hantraye F."/>
            <person name="Hennequin C."/>
            <person name="Jauniaux N."/>
            <person name="Joyet P."/>
            <person name="Kachouri R."/>
            <person name="Kerrest A."/>
            <person name="Koszul R."/>
            <person name="Lemaire M."/>
            <person name="Lesur I."/>
            <person name="Ma L."/>
            <person name="Muller H."/>
            <person name="Nicaud J.M."/>
            <person name="Nikolski M."/>
            <person name="Oztas S."/>
            <person name="Ozier-Kalogeropoulos O."/>
            <person name="Pellenz S."/>
            <person name="Potier S."/>
            <person name="Richard G.F."/>
            <person name="Straub M.L."/>
            <person name="Suleau A."/>
            <person name="Swennene D."/>
            <person name="Tekaia F."/>
            <person name="Wesolowski-Louvel M."/>
            <person name="Westhof E."/>
            <person name="Wirth B."/>
            <person name="Zeniou-Meyer M."/>
            <person name="Zivanovic I."/>
            <person name="Bolotin-Fukuhara M."/>
            <person name="Thierry A."/>
            <person name="Bouchier C."/>
            <person name="Caudron B."/>
            <person name="Scarpelli C."/>
            <person name="Gaillardin C."/>
            <person name="Weissenbach J."/>
            <person name="Wincker P."/>
            <person name="Souciet J.L."/>
        </authorList>
    </citation>
    <scope>NUCLEOTIDE SEQUENCE [LARGE SCALE GENOMIC DNA]</scope>
    <source>
        <strain evidence="8">ATCC 36239 / CBS 767 / BCRC 21394 / JCM 1990 / NBRC 0083 / IGC 2968</strain>
    </source>
</reference>
<dbReference type="InterPro" id="IPR011701">
    <property type="entry name" value="MFS"/>
</dbReference>
<evidence type="ECO:0000313" key="7">
    <source>
        <dbReference type="EMBL" id="CAR65745.1"/>
    </source>
</evidence>
<accession>B5RTT3</accession>
<gene>
    <name evidence="7" type="ordered locus">DEHA2E02596g</name>
</gene>
<evidence type="ECO:0000256" key="6">
    <source>
        <dbReference type="SAM" id="Phobius"/>
    </source>
</evidence>
<feature type="transmembrane region" description="Helical" evidence="6">
    <location>
        <begin position="501"/>
        <end position="527"/>
    </location>
</feature>
<feature type="transmembrane region" description="Helical" evidence="6">
    <location>
        <begin position="297"/>
        <end position="320"/>
    </location>
</feature>
<dbReference type="SUPFAM" id="SSF103473">
    <property type="entry name" value="MFS general substrate transporter"/>
    <property type="match status" value="1"/>
</dbReference>
<feature type="transmembrane region" description="Helical" evidence="6">
    <location>
        <begin position="470"/>
        <end position="495"/>
    </location>
</feature>
<dbReference type="PANTHER" id="PTHR23501:SF58">
    <property type="entry name" value="LOW AFFINITY HEME TRANSPORTER STR3"/>
    <property type="match status" value="1"/>
</dbReference>
<evidence type="ECO:0000313" key="8">
    <source>
        <dbReference type="Proteomes" id="UP000000599"/>
    </source>
</evidence>
<comment type="similarity">
    <text evidence="2">Belongs to the major facilitator superfamily.</text>
</comment>
<evidence type="ECO:0000256" key="4">
    <source>
        <dbReference type="ARBA" id="ARBA00022989"/>
    </source>
</evidence>
<protein>
    <submittedName>
        <fullName evidence="7">DEHA2E02596p</fullName>
    </submittedName>
</protein>
<dbReference type="GO" id="GO:0005886">
    <property type="term" value="C:plasma membrane"/>
    <property type="evidence" value="ECO:0007669"/>
    <property type="project" value="TreeGrafter"/>
</dbReference>
<keyword evidence="3 6" id="KW-0812">Transmembrane</keyword>
<dbReference type="Pfam" id="PF07690">
    <property type="entry name" value="MFS_1"/>
    <property type="match status" value="1"/>
</dbReference>
<dbReference type="InParanoid" id="B5RTT3"/>
<sequence>MILEKLFKVVQKMSGENYDISSINSAKSFNKSTSNQYDKEAIIDQTYAKTQLDENRIDAEAKVIKDRGVYRVEASKELMDNSKNGKLMKAVLGISIVMCAWAVDLDSSVTYSLAPWATSHYQKHSEGLGALTTANGIIAAISKPVYAQICNTLSRPTTYVISVVLYTVGYIIVAASNTFSAYIVGSALGAAGTSGIRFINSLIAADLTVLKWRSLATAILSAPYIINTWYAGYIVQDLGTSNWRWGYGMFTIIMPVVVCPATYILIFSQQKAHKLIPEDDRALYEQSFSFRKNWKTFIWRLIIEADVLGLLLLGFGFALLLLPFSLQSGAKGGWNNPSMIAMMVIGGVLVIVFFLWEILLAPFPITPRRVLNRTVICCIVIDFFYQFAGMLPLQYLSSYVWIVQNWSNRDWTYYNNTLTVALCVFGLVAGVLYRVTHRYKVFQIFGVLLETVSQGFMINGTEARTDTLSLVWHSICSGAAGGFNVVASATALSAAVPHRDLAVAMSILSLWSLIGQSIGGAVSTAIWGSKMESEFRKYLPSSVSDEQVTGYFHSITAIREDFDWGSDERDGAIKAYKVICYYFFAIAAALQVIRFVAVMLQTNYYLGDTQNAVEFSDETQISNEVERKNVEKSNQKWYVAIYDIW</sequence>
<feature type="transmembrane region" description="Helical" evidence="6">
    <location>
        <begin position="579"/>
        <end position="600"/>
    </location>
</feature>
<dbReference type="PANTHER" id="PTHR23501">
    <property type="entry name" value="MAJOR FACILITATOR SUPERFAMILY"/>
    <property type="match status" value="1"/>
</dbReference>
<comment type="subcellular location">
    <subcellularLocation>
        <location evidence="1">Membrane</location>
        <topology evidence="1">Multi-pass membrane protein</topology>
    </subcellularLocation>
</comment>
<dbReference type="EMBL" id="CR382137">
    <property type="protein sequence ID" value="CAR65745.1"/>
    <property type="molecule type" value="Genomic_DNA"/>
</dbReference>
<feature type="transmembrane region" description="Helical" evidence="6">
    <location>
        <begin position="215"/>
        <end position="235"/>
    </location>
</feature>
<feature type="transmembrane region" description="Helical" evidence="6">
    <location>
        <begin position="158"/>
        <end position="175"/>
    </location>
</feature>
<dbReference type="Gene3D" id="1.20.1250.20">
    <property type="entry name" value="MFS general substrate transporter like domains"/>
    <property type="match status" value="2"/>
</dbReference>
<dbReference type="OMA" id="NQWRWGY"/>
<keyword evidence="5 6" id="KW-0472">Membrane</keyword>